<feature type="transmembrane region" description="Helical" evidence="10">
    <location>
        <begin position="812"/>
        <end position="835"/>
    </location>
</feature>
<comment type="caution">
    <text evidence="11">The sequence shown here is derived from an EMBL/GenBank/DDBJ whole genome shotgun (WGS) entry which is preliminary data.</text>
</comment>
<dbReference type="Proteomes" id="UP001556367">
    <property type="component" value="Unassembled WGS sequence"/>
</dbReference>
<proteinExistence type="inferred from homology"/>
<keyword evidence="3" id="KW-0813">Transport</keyword>
<evidence type="ECO:0000256" key="3">
    <source>
        <dbReference type="ARBA" id="ARBA00022448"/>
    </source>
</evidence>
<evidence type="ECO:0000256" key="7">
    <source>
        <dbReference type="ARBA" id="ARBA00022989"/>
    </source>
</evidence>
<feature type="transmembrane region" description="Helical" evidence="10">
    <location>
        <begin position="159"/>
        <end position="181"/>
    </location>
</feature>
<evidence type="ECO:0000313" key="11">
    <source>
        <dbReference type="EMBL" id="KAL0948808.1"/>
    </source>
</evidence>
<evidence type="ECO:0000256" key="9">
    <source>
        <dbReference type="SAM" id="MobiDB-lite"/>
    </source>
</evidence>
<sequence length="862" mass="95642">MTPQSLLYSRLSRSSLTEKELEAKVGASDNLPLCGFVIQISWTSGQRVAVMGHAGTIKDDAGKPEASIPVLQFPFSAMALDELSTLSKLKSPLTSDGSLPRDAISLTEEKDKRSADEEKALTISESSGSLLRDQVVIAKAEDVAIKVIVTDDDPSLPVLTFRAIFLGIGLSAFSSVLGTIYTFKPQNATVSQLFCLIIAYVMGTAMAAFIPTIGPFRWLNPGPFNIKEHTFIVIMASTASSVAIGMEIIAALDLFYDLRLNAAVALFQIFATQMLGYGIAGLLRNFLVYPTYAFYPTYISVVNLLQSLHFNNSLNVKKRKFFWIVFAAIFFWEWIPQYPFPWLTAISIICLADNGRHDFVRNLFGAGSSNEGLGLLSFSTSWTLITQGNPLVWPLQTQVNSFIGLASGYIVLTATYYGNVFNGRNLVFMSTSLFGLDGSTYNQTAVIGPDFKLDLDALETIGLPRYTTTYAMSQLAYNVSLGAAVTYIIIWHHKELRAAFGSFKFLRQAPDDVDDPHYQQMRKYPEVPQWVYGALFFVSLAIGLGCSYAGPHGTVLMPAWSIIFFTVFSAFISIILGFITATTGFSISIKYAVQIMAAFIHPGQPIPVMYANLFGNSTSFQTLYMLQGRPFMCHFRPSSFQISLDLKLGQYTKLPPRMTFFAQIAGSIMGSIFNYAMMKVIVTNNRDVLKDPVGTRVWSGWIIQQYNSASVAMGALGKELFAFGKPAGYWIIPFGMFIGLFVPLPFWLVWKFSKKGSLLSRTMEYINIPIITLYMGWLPYSVNGQWWSCVVIGFASQWWLRTRRPRWFVKYNYLLSAALDGGSQVVLFILSFAVFGASGNAVEFPTWWGNPGTVSVDHCKST</sequence>
<dbReference type="EMBL" id="JASNQZ010000012">
    <property type="protein sequence ID" value="KAL0948808.1"/>
    <property type="molecule type" value="Genomic_DNA"/>
</dbReference>
<feature type="transmembrane region" description="Helical" evidence="10">
    <location>
        <begin position="399"/>
        <end position="419"/>
    </location>
</feature>
<gene>
    <name evidence="11" type="ORF">HGRIS_008935</name>
</gene>
<accession>A0ABR3IZZ0</accession>
<name>A0ABR3IZZ0_9AGAR</name>
<keyword evidence="6" id="KW-0653">Protein transport</keyword>
<comment type="subcellular location">
    <subcellularLocation>
        <location evidence="1">Membrane</location>
        <topology evidence="1">Multi-pass membrane protein</topology>
    </subcellularLocation>
</comment>
<dbReference type="InterPro" id="IPR004648">
    <property type="entry name" value="Oligpept_transpt"/>
</dbReference>
<feature type="transmembrane region" description="Helical" evidence="10">
    <location>
        <begin position="320"/>
        <end position="335"/>
    </location>
</feature>
<feature type="transmembrane region" description="Helical" evidence="10">
    <location>
        <begin position="530"/>
        <end position="550"/>
    </location>
</feature>
<keyword evidence="8 10" id="KW-0472">Membrane</keyword>
<dbReference type="InterPro" id="IPR004813">
    <property type="entry name" value="OPT"/>
</dbReference>
<feature type="transmembrane region" description="Helical" evidence="10">
    <location>
        <begin position="727"/>
        <end position="750"/>
    </location>
</feature>
<feature type="transmembrane region" description="Helical" evidence="10">
    <location>
        <begin position="660"/>
        <end position="682"/>
    </location>
</feature>
<evidence type="ECO:0000256" key="1">
    <source>
        <dbReference type="ARBA" id="ARBA00004141"/>
    </source>
</evidence>
<keyword evidence="4 10" id="KW-0812">Transmembrane</keyword>
<protein>
    <recommendedName>
        <fullName evidence="13">OPT oligopeptide transporter</fullName>
    </recommendedName>
</protein>
<feature type="transmembrane region" description="Helical" evidence="10">
    <location>
        <begin position="263"/>
        <end position="283"/>
    </location>
</feature>
<dbReference type="NCBIfam" id="TIGR00728">
    <property type="entry name" value="OPT_sfam"/>
    <property type="match status" value="1"/>
</dbReference>
<evidence type="ECO:0000256" key="4">
    <source>
        <dbReference type="ARBA" id="ARBA00022692"/>
    </source>
</evidence>
<feature type="transmembrane region" description="Helical" evidence="10">
    <location>
        <begin position="231"/>
        <end position="256"/>
    </location>
</feature>
<evidence type="ECO:0000256" key="6">
    <source>
        <dbReference type="ARBA" id="ARBA00022927"/>
    </source>
</evidence>
<comment type="similarity">
    <text evidence="2">Belongs to the oligopeptide OPT transporter family.</text>
</comment>
<keyword evidence="12" id="KW-1185">Reference proteome</keyword>
<feature type="transmembrane region" description="Helical" evidence="10">
    <location>
        <begin position="193"/>
        <end position="211"/>
    </location>
</feature>
<reference evidence="12" key="1">
    <citation type="submission" date="2024-06" db="EMBL/GenBank/DDBJ databases">
        <title>Multi-omics analyses provide insights into the biosynthesis of the anticancer antibiotic pleurotin in Hohenbuehelia grisea.</title>
        <authorList>
            <person name="Weaver J.A."/>
            <person name="Alberti F."/>
        </authorList>
    </citation>
    <scope>NUCLEOTIDE SEQUENCE [LARGE SCALE GENOMIC DNA]</scope>
    <source>
        <strain evidence="12">T-177</strain>
    </source>
</reference>
<evidence type="ECO:0000256" key="2">
    <source>
        <dbReference type="ARBA" id="ARBA00008807"/>
    </source>
</evidence>
<evidence type="ECO:0000256" key="8">
    <source>
        <dbReference type="ARBA" id="ARBA00023136"/>
    </source>
</evidence>
<evidence type="ECO:0000256" key="10">
    <source>
        <dbReference type="SAM" id="Phobius"/>
    </source>
</evidence>
<feature type="transmembrane region" description="Helical" evidence="10">
    <location>
        <begin position="562"/>
        <end position="587"/>
    </location>
</feature>
<organism evidence="11 12">
    <name type="scientific">Hohenbuehelia grisea</name>
    <dbReference type="NCBI Taxonomy" id="104357"/>
    <lineage>
        <taxon>Eukaryota</taxon>
        <taxon>Fungi</taxon>
        <taxon>Dikarya</taxon>
        <taxon>Basidiomycota</taxon>
        <taxon>Agaricomycotina</taxon>
        <taxon>Agaricomycetes</taxon>
        <taxon>Agaricomycetidae</taxon>
        <taxon>Agaricales</taxon>
        <taxon>Pleurotineae</taxon>
        <taxon>Pleurotaceae</taxon>
        <taxon>Hohenbuehelia</taxon>
    </lineage>
</organism>
<feature type="transmembrane region" description="Helical" evidence="10">
    <location>
        <begin position="289"/>
        <end position="308"/>
    </location>
</feature>
<evidence type="ECO:0000313" key="12">
    <source>
        <dbReference type="Proteomes" id="UP001556367"/>
    </source>
</evidence>
<feature type="region of interest" description="Disordered" evidence="9">
    <location>
        <begin position="91"/>
        <end position="119"/>
    </location>
</feature>
<evidence type="ECO:0008006" key="13">
    <source>
        <dbReference type="Google" id="ProtNLM"/>
    </source>
</evidence>
<keyword evidence="5" id="KW-0571">Peptide transport</keyword>
<dbReference type="Pfam" id="PF03169">
    <property type="entry name" value="OPT"/>
    <property type="match status" value="1"/>
</dbReference>
<evidence type="ECO:0000256" key="5">
    <source>
        <dbReference type="ARBA" id="ARBA00022856"/>
    </source>
</evidence>
<feature type="compositionally biased region" description="Basic and acidic residues" evidence="9">
    <location>
        <begin position="107"/>
        <end position="119"/>
    </location>
</feature>
<dbReference type="PANTHER" id="PTHR22601">
    <property type="entry name" value="ISP4 LIKE PROTEIN"/>
    <property type="match status" value="1"/>
</dbReference>
<keyword evidence="7 10" id="KW-1133">Transmembrane helix</keyword>